<dbReference type="EMBL" id="GGEC01089302">
    <property type="protein sequence ID" value="MBX69786.1"/>
    <property type="molecule type" value="Transcribed_RNA"/>
</dbReference>
<evidence type="ECO:0000313" key="1">
    <source>
        <dbReference type="EMBL" id="MBX69786.1"/>
    </source>
</evidence>
<name>A0A2P2QRZ6_RHIMU</name>
<organism evidence="1">
    <name type="scientific">Rhizophora mucronata</name>
    <name type="common">Asiatic mangrove</name>
    <dbReference type="NCBI Taxonomy" id="61149"/>
    <lineage>
        <taxon>Eukaryota</taxon>
        <taxon>Viridiplantae</taxon>
        <taxon>Streptophyta</taxon>
        <taxon>Embryophyta</taxon>
        <taxon>Tracheophyta</taxon>
        <taxon>Spermatophyta</taxon>
        <taxon>Magnoliopsida</taxon>
        <taxon>eudicotyledons</taxon>
        <taxon>Gunneridae</taxon>
        <taxon>Pentapetalae</taxon>
        <taxon>rosids</taxon>
        <taxon>fabids</taxon>
        <taxon>Malpighiales</taxon>
        <taxon>Rhizophoraceae</taxon>
        <taxon>Rhizophora</taxon>
    </lineage>
</organism>
<accession>A0A2P2QRZ6</accession>
<proteinExistence type="predicted"/>
<dbReference type="AlphaFoldDB" id="A0A2P2QRZ6"/>
<protein>
    <submittedName>
        <fullName evidence="1">Uncharacterized protein</fullName>
    </submittedName>
</protein>
<sequence length="83" mass="9681">MPVNNGKFNHQIIPIFEYQLLILFEQARKRKLNKILGTVNLDFNIFMEVMDSFYHALQLTAITEAKTCLKTSASFIVFQSKIR</sequence>
<reference evidence="1" key="1">
    <citation type="submission" date="2018-02" db="EMBL/GenBank/DDBJ databases">
        <title>Rhizophora mucronata_Transcriptome.</title>
        <authorList>
            <person name="Meera S.P."/>
            <person name="Sreeshan A."/>
            <person name="Augustine A."/>
        </authorList>
    </citation>
    <scope>NUCLEOTIDE SEQUENCE</scope>
    <source>
        <tissue evidence="1">Leaf</tissue>
    </source>
</reference>